<dbReference type="InterPro" id="IPR047272">
    <property type="entry name" value="S49_SppA_C"/>
</dbReference>
<gene>
    <name evidence="6" type="ORF">QOZ99_001972</name>
</gene>
<organism evidence="6 7">
    <name type="scientific">Ancylobacter amanitiformis</name>
    <dbReference type="NCBI Taxonomy" id="217069"/>
    <lineage>
        <taxon>Bacteria</taxon>
        <taxon>Pseudomonadati</taxon>
        <taxon>Pseudomonadota</taxon>
        <taxon>Alphaproteobacteria</taxon>
        <taxon>Hyphomicrobiales</taxon>
        <taxon>Xanthobacteraceae</taxon>
        <taxon>Ancylobacter</taxon>
    </lineage>
</organism>
<comment type="caution">
    <text evidence="6">The sequence shown here is derived from an EMBL/GenBank/DDBJ whole genome shotgun (WGS) entry which is preliminary data.</text>
</comment>
<dbReference type="Gene3D" id="3.90.226.10">
    <property type="entry name" value="2-enoyl-CoA Hydratase, Chain A, domain 1"/>
    <property type="match status" value="1"/>
</dbReference>
<dbReference type="Pfam" id="PF01343">
    <property type="entry name" value="Peptidase_S49"/>
    <property type="match status" value="1"/>
</dbReference>
<keyword evidence="3" id="KW-0378">Hydrolase</keyword>
<proteinExistence type="inferred from homology"/>
<comment type="similarity">
    <text evidence="1">Belongs to the peptidase S49 family.</text>
</comment>
<evidence type="ECO:0000313" key="7">
    <source>
        <dbReference type="Proteomes" id="UP001235094"/>
    </source>
</evidence>
<dbReference type="SUPFAM" id="SSF52096">
    <property type="entry name" value="ClpP/crotonase"/>
    <property type="match status" value="1"/>
</dbReference>
<dbReference type="PANTHER" id="PTHR42987">
    <property type="entry name" value="PEPTIDASE S49"/>
    <property type="match status" value="1"/>
</dbReference>
<keyword evidence="7" id="KW-1185">Reference proteome</keyword>
<evidence type="ECO:0000256" key="3">
    <source>
        <dbReference type="ARBA" id="ARBA00022801"/>
    </source>
</evidence>
<feature type="domain" description="Peptidase S49" evidence="5">
    <location>
        <begin position="96"/>
        <end position="235"/>
    </location>
</feature>
<name>A0ABU0LQV7_9HYPH</name>
<evidence type="ECO:0000259" key="5">
    <source>
        <dbReference type="Pfam" id="PF01343"/>
    </source>
</evidence>
<dbReference type="CDD" id="cd07023">
    <property type="entry name" value="S49_Sppa_N_C"/>
    <property type="match status" value="1"/>
</dbReference>
<keyword evidence="4" id="KW-0720">Serine protease</keyword>
<dbReference type="InterPro" id="IPR029045">
    <property type="entry name" value="ClpP/crotonase-like_dom_sf"/>
</dbReference>
<protein>
    <submittedName>
        <fullName evidence="6">Signal peptide peptidase SppA</fullName>
    </submittedName>
</protein>
<reference evidence="6 7" key="1">
    <citation type="submission" date="2023-07" db="EMBL/GenBank/DDBJ databases">
        <title>Genomic Encyclopedia of Type Strains, Phase IV (KMG-IV): sequencing the most valuable type-strain genomes for metagenomic binning, comparative biology and taxonomic classification.</title>
        <authorList>
            <person name="Goeker M."/>
        </authorList>
    </citation>
    <scope>NUCLEOTIDE SEQUENCE [LARGE SCALE GENOMIC DNA]</scope>
    <source>
        <strain evidence="6 7">DSM 15561</strain>
    </source>
</reference>
<evidence type="ECO:0000256" key="4">
    <source>
        <dbReference type="ARBA" id="ARBA00022825"/>
    </source>
</evidence>
<dbReference type="RefSeq" id="WP_306889788.1">
    <property type="nucleotide sequence ID" value="NZ_JAUSVR010000005.1"/>
</dbReference>
<accession>A0ABU0LQV7</accession>
<dbReference type="InterPro" id="IPR002142">
    <property type="entry name" value="Peptidase_S49"/>
</dbReference>
<dbReference type="PANTHER" id="PTHR42987:SF8">
    <property type="entry name" value="PROTEINASE"/>
    <property type="match status" value="1"/>
</dbReference>
<dbReference type="Proteomes" id="UP001235094">
    <property type="component" value="Unassembled WGS sequence"/>
</dbReference>
<sequence>MANASFFADLRRRLDPVLPARLRAGAAIVPVVRLSGAIGMSRPFNPGITFANTARVLDRAFAVKGAKAVALVINSPGGSPVQSHLVHRRIRLLAEEKNLPVIAFVEDVAASGGYMIASAADEIVADPFSIVGSIGVVSAGFGFNRALDKLGIDRRVYTAGESKVILDPFQPEKAEDVERLKALQKEIHDAFAGLVRQRRGDVLSHDEATLFSGAFWTATQAQELGLVDAIGEIRSFLRARYGDKVLTPLIEGKSGLFSRRVPGIAGLDAGAVAPAIGAGIAENLLAAAEERSLWSRYGL</sequence>
<keyword evidence="2" id="KW-0645">Protease</keyword>
<evidence type="ECO:0000256" key="2">
    <source>
        <dbReference type="ARBA" id="ARBA00022670"/>
    </source>
</evidence>
<evidence type="ECO:0000256" key="1">
    <source>
        <dbReference type="ARBA" id="ARBA00008683"/>
    </source>
</evidence>
<dbReference type="Gene3D" id="6.20.330.10">
    <property type="match status" value="1"/>
</dbReference>
<evidence type="ECO:0000313" key="6">
    <source>
        <dbReference type="EMBL" id="MDQ0511076.1"/>
    </source>
</evidence>
<dbReference type="EMBL" id="JAUSVR010000005">
    <property type="protein sequence ID" value="MDQ0511076.1"/>
    <property type="molecule type" value="Genomic_DNA"/>
</dbReference>